<protein>
    <submittedName>
        <fullName evidence="8">Acyl-CoA/acyl-ACP dehydrogenase</fullName>
    </submittedName>
</protein>
<feature type="domain" description="Acyl-CoA dehydrogenase/oxidase N-terminal" evidence="7">
    <location>
        <begin position="2"/>
        <end position="79"/>
    </location>
</feature>
<comment type="cofactor">
    <cofactor evidence="1">
        <name>FAD</name>
        <dbReference type="ChEBI" id="CHEBI:57692"/>
    </cofactor>
</comment>
<dbReference type="AlphaFoldDB" id="A0A7K3VXF3"/>
<evidence type="ECO:0000259" key="7">
    <source>
        <dbReference type="Pfam" id="PF02771"/>
    </source>
</evidence>
<evidence type="ECO:0000256" key="1">
    <source>
        <dbReference type="ARBA" id="ARBA00001974"/>
    </source>
</evidence>
<dbReference type="Pfam" id="PF00441">
    <property type="entry name" value="Acyl-CoA_dh_1"/>
    <property type="match status" value="1"/>
</dbReference>
<gene>
    <name evidence="8" type="ORF">GCU56_04235</name>
</gene>
<keyword evidence="3" id="KW-0285">Flavoprotein</keyword>
<evidence type="ECO:0000256" key="3">
    <source>
        <dbReference type="ARBA" id="ARBA00022630"/>
    </source>
</evidence>
<dbReference type="SUPFAM" id="SSF47203">
    <property type="entry name" value="Acyl-CoA dehydrogenase C-terminal domain-like"/>
    <property type="match status" value="1"/>
</dbReference>
<dbReference type="PANTHER" id="PTHR43884">
    <property type="entry name" value="ACYL-COA DEHYDROGENASE"/>
    <property type="match status" value="1"/>
</dbReference>
<dbReference type="EMBL" id="JAAGWF010000005">
    <property type="protein sequence ID" value="NEK57080.1"/>
    <property type="molecule type" value="Genomic_DNA"/>
</dbReference>
<feature type="domain" description="Acyl-CoA dehydrogenase/oxidase C-terminal" evidence="6">
    <location>
        <begin position="209"/>
        <end position="320"/>
    </location>
</feature>
<dbReference type="GO" id="GO:0003995">
    <property type="term" value="F:acyl-CoA dehydrogenase activity"/>
    <property type="evidence" value="ECO:0007669"/>
    <property type="project" value="TreeGrafter"/>
</dbReference>
<keyword evidence="5" id="KW-0560">Oxidoreductase</keyword>
<dbReference type="InterPro" id="IPR037069">
    <property type="entry name" value="AcylCoA_DH/ox_N_sf"/>
</dbReference>
<comment type="caution">
    <text evidence="8">The sequence shown here is derived from an EMBL/GenBank/DDBJ whole genome shotgun (WGS) entry which is preliminary data.</text>
</comment>
<accession>A0A7K3VXF3</accession>
<dbReference type="Proteomes" id="UP000470246">
    <property type="component" value="Unassembled WGS sequence"/>
</dbReference>
<dbReference type="Pfam" id="PF02771">
    <property type="entry name" value="Acyl-CoA_dh_N"/>
    <property type="match status" value="1"/>
</dbReference>
<keyword evidence="4" id="KW-0274">FAD</keyword>
<dbReference type="Gene3D" id="2.40.110.10">
    <property type="entry name" value="Butyryl-CoA Dehydrogenase, subunit A, domain 2"/>
    <property type="match status" value="1"/>
</dbReference>
<dbReference type="SUPFAM" id="SSF56645">
    <property type="entry name" value="Acyl-CoA dehydrogenase NM domain-like"/>
    <property type="match status" value="1"/>
</dbReference>
<evidence type="ECO:0000313" key="9">
    <source>
        <dbReference type="Proteomes" id="UP000470246"/>
    </source>
</evidence>
<dbReference type="InterPro" id="IPR036250">
    <property type="entry name" value="AcylCo_DH-like_C"/>
</dbReference>
<keyword evidence="9" id="KW-1185">Reference proteome</keyword>
<dbReference type="PANTHER" id="PTHR43884:SF20">
    <property type="entry name" value="ACYL-COA DEHYDROGENASE FADE28"/>
    <property type="match status" value="1"/>
</dbReference>
<dbReference type="RefSeq" id="WP_163480269.1">
    <property type="nucleotide sequence ID" value="NZ_JAAGWF010000005.1"/>
</dbReference>
<dbReference type="InterPro" id="IPR009100">
    <property type="entry name" value="AcylCoA_DH/oxidase_NM_dom_sf"/>
</dbReference>
<evidence type="ECO:0000256" key="2">
    <source>
        <dbReference type="ARBA" id="ARBA00009347"/>
    </source>
</evidence>
<organism evidence="8 9">
    <name type="scientific">Geodermatophilus sabuli</name>
    <dbReference type="NCBI Taxonomy" id="1564158"/>
    <lineage>
        <taxon>Bacteria</taxon>
        <taxon>Bacillati</taxon>
        <taxon>Actinomycetota</taxon>
        <taxon>Actinomycetes</taxon>
        <taxon>Geodermatophilales</taxon>
        <taxon>Geodermatophilaceae</taxon>
        <taxon>Geodermatophilus</taxon>
    </lineage>
</organism>
<sequence>MTSEQDLVVATVRDVLAGFEPFALTAERPWDAGLWAALADAGLTGVGLPEEAGGSGGELADAVAVVRTLAAGAAAVPVAEQLLVAGPALLAADLDLPDPARPCSVAVDGVVHAEPVDDGDGPGRWRLTGTATDVAWAGVASSVAVLAAAPAGIEGAVLALVDATGLASSDARNLAGEPRGSLVLAGAPASGALLTPARVAGLRARYALARAVQLAAALEQVLAWTVQYAGERQQFGRPLGRFQAVQMELAEMAGEVSAVTALTDAAVQTLARGEDVVLAAAAAKVRAGSAVEVVARLAHQVHGAIGFTQEHRLHHLTRRCWSWRDEAGSELTWARVLGVGLLAGGGDDLWPALTRVV</sequence>
<proteinExistence type="inferred from homology"/>
<dbReference type="InterPro" id="IPR046373">
    <property type="entry name" value="Acyl-CoA_Oxase/DH_mid-dom_sf"/>
</dbReference>
<dbReference type="InterPro" id="IPR013786">
    <property type="entry name" value="AcylCoA_DH/ox_N"/>
</dbReference>
<evidence type="ECO:0000256" key="4">
    <source>
        <dbReference type="ARBA" id="ARBA00022827"/>
    </source>
</evidence>
<comment type="similarity">
    <text evidence="2">Belongs to the acyl-CoA dehydrogenase family.</text>
</comment>
<reference evidence="8 9" key="1">
    <citation type="submission" date="2020-02" db="EMBL/GenBank/DDBJ databases">
        <title>Geodermatophilus sabuli CPCC 205279 I12A-02694.</title>
        <authorList>
            <person name="Jiang Z."/>
        </authorList>
    </citation>
    <scope>NUCLEOTIDE SEQUENCE [LARGE SCALE GENOMIC DNA]</scope>
    <source>
        <strain evidence="8 9">I12A-02694</strain>
    </source>
</reference>
<dbReference type="Gene3D" id="1.20.140.10">
    <property type="entry name" value="Butyryl-CoA Dehydrogenase, subunit A, domain 3"/>
    <property type="match status" value="1"/>
</dbReference>
<dbReference type="GO" id="GO:0050660">
    <property type="term" value="F:flavin adenine dinucleotide binding"/>
    <property type="evidence" value="ECO:0007669"/>
    <property type="project" value="InterPro"/>
</dbReference>
<evidence type="ECO:0000259" key="6">
    <source>
        <dbReference type="Pfam" id="PF00441"/>
    </source>
</evidence>
<dbReference type="Gene3D" id="1.10.540.10">
    <property type="entry name" value="Acyl-CoA dehydrogenase/oxidase, N-terminal domain"/>
    <property type="match status" value="1"/>
</dbReference>
<name>A0A7K3VXF3_9ACTN</name>
<evidence type="ECO:0000256" key="5">
    <source>
        <dbReference type="ARBA" id="ARBA00023002"/>
    </source>
</evidence>
<dbReference type="InterPro" id="IPR009075">
    <property type="entry name" value="AcylCo_DH/oxidase_C"/>
</dbReference>
<evidence type="ECO:0000313" key="8">
    <source>
        <dbReference type="EMBL" id="NEK57080.1"/>
    </source>
</evidence>